<sequence length="448" mass="51593">MNFKRLSTRFIVNTLIVMAISSTLAFILSNVYYHFYEKDKNDARITETLLTQKEFIENDDKRSPEEIFNQIASLDFQLVVIKDGKKEFYGYPFRLDNLPEEPLEKEEIYHGIKNRPFNILITGFFDNETKNTVGTNITINNETYSVFMRPSVGDSMGEFRIFLAILLILLIVFSIIFVALSSNLIVAPVVQLKNFAQKIRFGKYDSKNIVNRRDEIGTLQREMARMSQAIKEQQETNERFVANVSHEIQSPIANLLMQLEALKQSNDEATIKTMEHQAKRLSGLTKQLLLLASIEQSESQLETEYFKAKPFINELVQSHMYMLDQKEIFLMTHVEDIEIYGNSHLLFQAFTNLLTNAIKYTENFGEITISVNKEEHNTKISIEDNGIGMSEETKKHLFERFYKDHRAEDNVPSNGLGMAIVKEIIDLHGGEIEVESREGEGTKIVVIV</sequence>
<dbReference type="GO" id="GO:0005524">
    <property type="term" value="F:ATP binding"/>
    <property type="evidence" value="ECO:0007669"/>
    <property type="project" value="UniProtKB-KW"/>
</dbReference>
<evidence type="ECO:0000313" key="22">
    <source>
        <dbReference type="Proteomes" id="UP000579136"/>
    </source>
</evidence>
<evidence type="ECO:0000256" key="5">
    <source>
        <dbReference type="ARBA" id="ARBA00022553"/>
    </source>
</evidence>
<evidence type="ECO:0000256" key="1">
    <source>
        <dbReference type="ARBA" id="ARBA00000085"/>
    </source>
</evidence>
<dbReference type="RefSeq" id="WP_219490100.1">
    <property type="nucleotide sequence ID" value="NZ_CBCRYX010000015.1"/>
</dbReference>
<keyword evidence="22" id="KW-1185">Reference proteome</keyword>
<feature type="domain" description="HAMP" evidence="20">
    <location>
        <begin position="183"/>
        <end position="235"/>
    </location>
</feature>
<dbReference type="InterPro" id="IPR004358">
    <property type="entry name" value="Sig_transdc_His_kin-like_C"/>
</dbReference>
<dbReference type="InterPro" id="IPR036890">
    <property type="entry name" value="HATPase_C_sf"/>
</dbReference>
<dbReference type="InterPro" id="IPR003594">
    <property type="entry name" value="HATPase_dom"/>
</dbReference>
<dbReference type="InterPro" id="IPR036097">
    <property type="entry name" value="HisK_dim/P_sf"/>
</dbReference>
<evidence type="ECO:0000256" key="18">
    <source>
        <dbReference type="SAM" id="Phobius"/>
    </source>
</evidence>
<dbReference type="Gene3D" id="6.10.340.10">
    <property type="match status" value="1"/>
</dbReference>
<evidence type="ECO:0000256" key="8">
    <source>
        <dbReference type="ARBA" id="ARBA00022741"/>
    </source>
</evidence>
<dbReference type="SUPFAM" id="SSF158472">
    <property type="entry name" value="HAMP domain-like"/>
    <property type="match status" value="1"/>
</dbReference>
<dbReference type="PANTHER" id="PTHR45528:SF11">
    <property type="entry name" value="HISTIDINE KINASE"/>
    <property type="match status" value="1"/>
</dbReference>
<keyword evidence="13" id="KW-0843">Virulence</keyword>
<evidence type="ECO:0000313" key="21">
    <source>
        <dbReference type="EMBL" id="MBB5175969.1"/>
    </source>
</evidence>
<keyword evidence="10" id="KW-0067">ATP-binding</keyword>
<comment type="caution">
    <text evidence="21">The sequence shown here is derived from an EMBL/GenBank/DDBJ whole genome shotgun (WGS) entry which is preliminary data.</text>
</comment>
<keyword evidence="12" id="KW-0902">Two-component regulatory system</keyword>
<dbReference type="InterPro" id="IPR050398">
    <property type="entry name" value="HssS/ArlS-like"/>
</dbReference>
<evidence type="ECO:0000259" key="19">
    <source>
        <dbReference type="PROSITE" id="PS50109"/>
    </source>
</evidence>
<dbReference type="InterPro" id="IPR003661">
    <property type="entry name" value="HisK_dim/P_dom"/>
</dbReference>
<evidence type="ECO:0000256" key="13">
    <source>
        <dbReference type="ARBA" id="ARBA00023026"/>
    </source>
</evidence>
<name>A0A9Q2CYR5_9STAP</name>
<keyword evidence="8" id="KW-0547">Nucleotide-binding</keyword>
<evidence type="ECO:0000256" key="7">
    <source>
        <dbReference type="ARBA" id="ARBA00022692"/>
    </source>
</evidence>
<reference evidence="21 22" key="1">
    <citation type="submission" date="2020-08" db="EMBL/GenBank/DDBJ databases">
        <title>Genomic Encyclopedia of Type Strains, Phase IV (KMG-IV): sequencing the most valuable type-strain genomes for metagenomic binning, comparative biology and taxonomic classification.</title>
        <authorList>
            <person name="Goeker M."/>
        </authorList>
    </citation>
    <scope>NUCLEOTIDE SEQUENCE [LARGE SCALE GENOMIC DNA]</scope>
    <source>
        <strain evidence="21 22">DSM 19163</strain>
    </source>
</reference>
<dbReference type="AlphaFoldDB" id="A0A9Q2CYR5"/>
<dbReference type="GO" id="GO:0005886">
    <property type="term" value="C:plasma membrane"/>
    <property type="evidence" value="ECO:0007669"/>
    <property type="project" value="UniProtKB-SubCell"/>
</dbReference>
<dbReference type="SUPFAM" id="SSF55874">
    <property type="entry name" value="ATPase domain of HSP90 chaperone/DNA topoisomerase II/histidine kinase"/>
    <property type="match status" value="1"/>
</dbReference>
<evidence type="ECO:0000259" key="20">
    <source>
        <dbReference type="PROSITE" id="PS50885"/>
    </source>
</evidence>
<feature type="coiled-coil region" evidence="17">
    <location>
        <begin position="216"/>
        <end position="272"/>
    </location>
</feature>
<evidence type="ECO:0000256" key="2">
    <source>
        <dbReference type="ARBA" id="ARBA00004651"/>
    </source>
</evidence>
<evidence type="ECO:0000256" key="6">
    <source>
        <dbReference type="ARBA" id="ARBA00022679"/>
    </source>
</evidence>
<proteinExistence type="predicted"/>
<dbReference type="PROSITE" id="PS50109">
    <property type="entry name" value="HIS_KIN"/>
    <property type="match status" value="1"/>
</dbReference>
<keyword evidence="6" id="KW-0808">Transferase</keyword>
<dbReference type="Gene3D" id="3.30.565.10">
    <property type="entry name" value="Histidine kinase-like ATPase, C-terminal domain"/>
    <property type="match status" value="1"/>
</dbReference>
<dbReference type="SMART" id="SM00387">
    <property type="entry name" value="HATPase_c"/>
    <property type="match status" value="1"/>
</dbReference>
<evidence type="ECO:0000256" key="3">
    <source>
        <dbReference type="ARBA" id="ARBA00012438"/>
    </source>
</evidence>
<dbReference type="InterPro" id="IPR003660">
    <property type="entry name" value="HAMP_dom"/>
</dbReference>
<dbReference type="InterPro" id="IPR005467">
    <property type="entry name" value="His_kinase_dom"/>
</dbReference>
<keyword evidence="17" id="KW-0175">Coiled coil</keyword>
<feature type="transmembrane region" description="Helical" evidence="18">
    <location>
        <begin position="12"/>
        <end position="33"/>
    </location>
</feature>
<feature type="transmembrane region" description="Helical" evidence="18">
    <location>
        <begin position="161"/>
        <end position="190"/>
    </location>
</feature>
<evidence type="ECO:0000256" key="4">
    <source>
        <dbReference type="ARBA" id="ARBA00022475"/>
    </source>
</evidence>
<dbReference type="Gene3D" id="1.10.287.130">
    <property type="match status" value="1"/>
</dbReference>
<gene>
    <name evidence="21" type="ORF">HNQ45_000853</name>
</gene>
<dbReference type="PROSITE" id="PS50885">
    <property type="entry name" value="HAMP"/>
    <property type="match status" value="1"/>
</dbReference>
<keyword evidence="14 18" id="KW-0472">Membrane</keyword>
<evidence type="ECO:0000256" key="12">
    <source>
        <dbReference type="ARBA" id="ARBA00023012"/>
    </source>
</evidence>
<dbReference type="Pfam" id="PF00512">
    <property type="entry name" value="HisKA"/>
    <property type="match status" value="1"/>
</dbReference>
<keyword evidence="7 18" id="KW-0812">Transmembrane</keyword>
<organism evidence="21 22">
    <name type="scientific">Nosocomiicoccus ampullae</name>
    <dbReference type="NCBI Taxonomy" id="489910"/>
    <lineage>
        <taxon>Bacteria</taxon>
        <taxon>Bacillati</taxon>
        <taxon>Bacillota</taxon>
        <taxon>Bacilli</taxon>
        <taxon>Bacillales</taxon>
        <taxon>Staphylococcaceae</taxon>
        <taxon>Nosocomiicoccus</taxon>
    </lineage>
</organism>
<evidence type="ECO:0000256" key="11">
    <source>
        <dbReference type="ARBA" id="ARBA00022989"/>
    </source>
</evidence>
<accession>A0A9Q2CYR5</accession>
<evidence type="ECO:0000256" key="14">
    <source>
        <dbReference type="ARBA" id="ARBA00023136"/>
    </source>
</evidence>
<dbReference type="CDD" id="cd00082">
    <property type="entry name" value="HisKA"/>
    <property type="match status" value="1"/>
</dbReference>
<comment type="subcellular location">
    <subcellularLocation>
        <location evidence="2">Cell membrane</location>
        <topology evidence="2">Multi-pass membrane protein</topology>
    </subcellularLocation>
</comment>
<dbReference type="Pfam" id="PF02518">
    <property type="entry name" value="HATPase_c"/>
    <property type="match status" value="1"/>
</dbReference>
<dbReference type="Proteomes" id="UP000579136">
    <property type="component" value="Unassembled WGS sequence"/>
</dbReference>
<dbReference type="PRINTS" id="PR00344">
    <property type="entry name" value="BCTRLSENSOR"/>
</dbReference>
<comment type="function">
    <text evidence="15">Member of the two-component regulatory system HssS/HssR involved in intracellular heme homeostasis and tempering of staphylococcal virulence. HssS functions as a heme sensor histidine kinase which is autophosphorylated at a histidine residue and transfers its phosphate group to an aspartate residue of HssR. HssR/HssS activates the expression of hrtAB, an efflux pump, in response to extracellular heme, hemin, hemoglobin or blood.</text>
</comment>
<keyword evidence="11 18" id="KW-1133">Transmembrane helix</keyword>
<dbReference type="SUPFAM" id="SSF47384">
    <property type="entry name" value="Homodimeric domain of signal transducing histidine kinase"/>
    <property type="match status" value="1"/>
</dbReference>
<dbReference type="CDD" id="cd00075">
    <property type="entry name" value="HATPase"/>
    <property type="match status" value="1"/>
</dbReference>
<keyword evidence="5" id="KW-0597">Phosphoprotein</keyword>
<dbReference type="SMART" id="SM00304">
    <property type="entry name" value="HAMP"/>
    <property type="match status" value="1"/>
</dbReference>
<evidence type="ECO:0000256" key="15">
    <source>
        <dbReference type="ARBA" id="ARBA00037219"/>
    </source>
</evidence>
<dbReference type="CDD" id="cd06225">
    <property type="entry name" value="HAMP"/>
    <property type="match status" value="1"/>
</dbReference>
<keyword evidence="4" id="KW-1003">Cell membrane</keyword>
<dbReference type="EMBL" id="JACHHF010000004">
    <property type="protein sequence ID" value="MBB5175969.1"/>
    <property type="molecule type" value="Genomic_DNA"/>
</dbReference>
<protein>
    <recommendedName>
        <fullName evidence="16">Heme sensor protein HssS</fullName>
        <ecNumber evidence="3">2.7.13.3</ecNumber>
    </recommendedName>
</protein>
<feature type="domain" description="Histidine kinase" evidence="19">
    <location>
        <begin position="243"/>
        <end position="448"/>
    </location>
</feature>
<comment type="catalytic activity">
    <reaction evidence="1">
        <text>ATP + protein L-histidine = ADP + protein N-phospho-L-histidine.</text>
        <dbReference type="EC" id="2.7.13.3"/>
    </reaction>
</comment>
<dbReference type="PANTHER" id="PTHR45528">
    <property type="entry name" value="SENSOR HISTIDINE KINASE CPXA"/>
    <property type="match status" value="1"/>
</dbReference>
<keyword evidence="9 21" id="KW-0418">Kinase</keyword>
<dbReference type="FunFam" id="3.30.565.10:FF:000006">
    <property type="entry name" value="Sensor histidine kinase WalK"/>
    <property type="match status" value="1"/>
</dbReference>
<dbReference type="GO" id="GO:0000155">
    <property type="term" value="F:phosphorelay sensor kinase activity"/>
    <property type="evidence" value="ECO:0007669"/>
    <property type="project" value="InterPro"/>
</dbReference>
<evidence type="ECO:0000256" key="9">
    <source>
        <dbReference type="ARBA" id="ARBA00022777"/>
    </source>
</evidence>
<evidence type="ECO:0000256" key="10">
    <source>
        <dbReference type="ARBA" id="ARBA00022840"/>
    </source>
</evidence>
<dbReference type="SMART" id="SM00388">
    <property type="entry name" value="HisKA"/>
    <property type="match status" value="1"/>
</dbReference>
<evidence type="ECO:0000256" key="16">
    <source>
        <dbReference type="ARBA" id="ARBA00040841"/>
    </source>
</evidence>
<dbReference type="EC" id="2.7.13.3" evidence="3"/>
<evidence type="ECO:0000256" key="17">
    <source>
        <dbReference type="SAM" id="Coils"/>
    </source>
</evidence>